<accession>A0ABY3PKJ7</accession>
<evidence type="ECO:0000313" key="1">
    <source>
        <dbReference type="EMBL" id="UFP94092.1"/>
    </source>
</evidence>
<evidence type="ECO:0000313" key="2">
    <source>
        <dbReference type="Proteomes" id="UP001054846"/>
    </source>
</evidence>
<sequence>MRRLGEIDSANVEHLNRLASVLEAQAELAATRAQAAESLRLSGQAAALCGRVWGLTGSSLHGQAYAHALYNLAMAQRRAGAWKLGRRTLLRGREVLLRLRSQGRLSDETEGYRLYLPAIEKALKSAQ</sequence>
<proteinExistence type="predicted"/>
<keyword evidence="2" id="KW-1185">Reference proteome</keyword>
<dbReference type="Proteomes" id="UP001054846">
    <property type="component" value="Chromosome"/>
</dbReference>
<dbReference type="EMBL" id="CP063845">
    <property type="protein sequence ID" value="UFP94092.1"/>
    <property type="molecule type" value="Genomic_DNA"/>
</dbReference>
<organism evidence="1 2">
    <name type="scientific">Gloeobacter morelensis MG652769</name>
    <dbReference type="NCBI Taxonomy" id="2781736"/>
    <lineage>
        <taxon>Bacteria</taxon>
        <taxon>Bacillati</taxon>
        <taxon>Cyanobacteriota</taxon>
        <taxon>Cyanophyceae</taxon>
        <taxon>Gloeobacterales</taxon>
        <taxon>Gloeobacteraceae</taxon>
        <taxon>Gloeobacter</taxon>
        <taxon>Gloeobacter morelensis</taxon>
    </lineage>
</organism>
<name>A0ABY3PKJ7_9CYAN</name>
<gene>
    <name evidence="1" type="ORF">ISF26_20370</name>
</gene>
<dbReference type="RefSeq" id="WP_230841147.1">
    <property type="nucleotide sequence ID" value="NZ_CP063845.1"/>
</dbReference>
<protein>
    <submittedName>
        <fullName evidence="1">Uncharacterized protein</fullName>
    </submittedName>
</protein>
<reference evidence="1 2" key="1">
    <citation type="journal article" date="2021" name="Genome Biol. Evol.">
        <title>Complete Genome Sequencing of a Novel Gloeobacter Species from a Waterfall Cave in Mexico.</title>
        <authorList>
            <person name="Saw J.H."/>
            <person name="Cardona T."/>
            <person name="Montejano G."/>
        </authorList>
    </citation>
    <scope>NUCLEOTIDE SEQUENCE [LARGE SCALE GENOMIC DNA]</scope>
    <source>
        <strain evidence="1">MG652769</strain>
    </source>
</reference>